<feature type="domain" description="ABC-2 type transporter transmembrane" evidence="6">
    <location>
        <begin position="58"/>
        <end position="202"/>
    </location>
</feature>
<keyword evidence="2 5" id="KW-0812">Transmembrane</keyword>
<feature type="transmembrane region" description="Helical" evidence="5">
    <location>
        <begin position="21"/>
        <end position="40"/>
    </location>
</feature>
<proteinExistence type="predicted"/>
<dbReference type="OrthoDB" id="3182222at2"/>
<sequence>MSITRLSALLEKDFKEATRNPSIIFMPLIILLLSLFYRFIMPEINDVPSAVTTMQLIIINMSFIMVATATIINMFAEENEKGTLKGLIESPASKVEILISKVLIMTILTIITSILSFIILGNPIEFAFQTYIGLVLMLTFYLALGLIFGLLSNSPGTATSFMMIPFIIFGMSSIFETLSDTLDIGFFEQVLNYLPFGLILEIETNHTSLNLLYLITWLVISIIALKFVYDYKFRKR</sequence>
<protein>
    <submittedName>
        <fullName evidence="7">ABC transporter permease</fullName>
    </submittedName>
</protein>
<dbReference type="EMBL" id="QXUF01000014">
    <property type="protein sequence ID" value="RIN02202.1"/>
    <property type="molecule type" value="Genomic_DNA"/>
</dbReference>
<dbReference type="PANTHER" id="PTHR43471:SF1">
    <property type="entry name" value="ABC TRANSPORTER PERMEASE PROTEIN NOSY-RELATED"/>
    <property type="match status" value="1"/>
</dbReference>
<dbReference type="RefSeq" id="WP_119584971.1">
    <property type="nucleotide sequence ID" value="NZ_JAWVBH010000001.1"/>
</dbReference>
<dbReference type="GO" id="GO:0140359">
    <property type="term" value="F:ABC-type transporter activity"/>
    <property type="evidence" value="ECO:0007669"/>
    <property type="project" value="InterPro"/>
</dbReference>
<dbReference type="GO" id="GO:0016020">
    <property type="term" value="C:membrane"/>
    <property type="evidence" value="ECO:0007669"/>
    <property type="project" value="UniProtKB-SubCell"/>
</dbReference>
<comment type="caution">
    <text evidence="7">The sequence shown here is derived from an EMBL/GenBank/DDBJ whole genome shotgun (WGS) entry which is preliminary data.</text>
</comment>
<accession>A0A418IHN1</accession>
<evidence type="ECO:0000256" key="3">
    <source>
        <dbReference type="ARBA" id="ARBA00022989"/>
    </source>
</evidence>
<dbReference type="AlphaFoldDB" id="A0A418IHN1"/>
<evidence type="ECO:0000256" key="1">
    <source>
        <dbReference type="ARBA" id="ARBA00004141"/>
    </source>
</evidence>
<feature type="transmembrane region" description="Helical" evidence="5">
    <location>
        <begin position="126"/>
        <end position="151"/>
    </location>
</feature>
<gene>
    <name evidence="7" type="ORF">BU112_03200</name>
</gene>
<dbReference type="InterPro" id="IPR013525">
    <property type="entry name" value="ABC2_TM"/>
</dbReference>
<feature type="transmembrane region" description="Helical" evidence="5">
    <location>
        <begin position="211"/>
        <end position="229"/>
    </location>
</feature>
<dbReference type="Proteomes" id="UP000286317">
    <property type="component" value="Unassembled WGS sequence"/>
</dbReference>
<keyword evidence="4 5" id="KW-0472">Membrane</keyword>
<evidence type="ECO:0000256" key="4">
    <source>
        <dbReference type="ARBA" id="ARBA00023136"/>
    </source>
</evidence>
<reference evidence="7 8" key="1">
    <citation type="journal article" date="2016" name="Front. Microbiol.">
        <title>Comprehensive Phylogenetic Analysis of Bovine Non-aureus Staphylococci Species Based on Whole-Genome Sequencing.</title>
        <authorList>
            <person name="Naushad S."/>
            <person name="Barkema H.W."/>
            <person name="Luby C."/>
            <person name="Condas L.A."/>
            <person name="Nobrega D.B."/>
            <person name="Carson D.A."/>
            <person name="De Buck J."/>
        </authorList>
    </citation>
    <scope>NUCLEOTIDE SEQUENCE [LARGE SCALE GENOMIC DNA]</scope>
    <source>
        <strain evidence="7 8">SNUC 4554</strain>
    </source>
</reference>
<feature type="transmembrane region" description="Helical" evidence="5">
    <location>
        <begin position="52"/>
        <end position="76"/>
    </location>
</feature>
<evidence type="ECO:0000313" key="7">
    <source>
        <dbReference type="EMBL" id="RIN02202.1"/>
    </source>
</evidence>
<evidence type="ECO:0000256" key="5">
    <source>
        <dbReference type="SAM" id="Phobius"/>
    </source>
</evidence>
<evidence type="ECO:0000313" key="8">
    <source>
        <dbReference type="Proteomes" id="UP000286317"/>
    </source>
</evidence>
<dbReference type="Pfam" id="PF12698">
    <property type="entry name" value="ABC2_membrane_3"/>
    <property type="match status" value="1"/>
</dbReference>
<feature type="transmembrane region" description="Helical" evidence="5">
    <location>
        <begin position="97"/>
        <end position="120"/>
    </location>
</feature>
<evidence type="ECO:0000256" key="2">
    <source>
        <dbReference type="ARBA" id="ARBA00022692"/>
    </source>
</evidence>
<comment type="subcellular location">
    <subcellularLocation>
        <location evidence="1">Membrane</location>
        <topology evidence="1">Multi-pass membrane protein</topology>
    </subcellularLocation>
</comment>
<organism evidence="7 8">
    <name type="scientific">Staphylococcus shinii</name>
    <dbReference type="NCBI Taxonomy" id="2912228"/>
    <lineage>
        <taxon>Bacteria</taxon>
        <taxon>Bacillati</taxon>
        <taxon>Bacillota</taxon>
        <taxon>Bacilli</taxon>
        <taxon>Bacillales</taxon>
        <taxon>Staphylococcaceae</taxon>
        <taxon>Staphylococcus</taxon>
    </lineage>
</organism>
<evidence type="ECO:0000259" key="6">
    <source>
        <dbReference type="Pfam" id="PF12698"/>
    </source>
</evidence>
<dbReference type="PANTHER" id="PTHR43471">
    <property type="entry name" value="ABC TRANSPORTER PERMEASE"/>
    <property type="match status" value="1"/>
</dbReference>
<name>A0A418IHN1_9STAP</name>
<keyword evidence="8" id="KW-1185">Reference proteome</keyword>
<keyword evidence="3 5" id="KW-1133">Transmembrane helix</keyword>